<reference evidence="14" key="2">
    <citation type="journal article" date="2021" name="PeerJ">
        <title>Extensive microbial diversity within the chicken gut microbiome revealed by metagenomics and culture.</title>
        <authorList>
            <person name="Gilroy R."/>
            <person name="Ravi A."/>
            <person name="Getino M."/>
            <person name="Pursley I."/>
            <person name="Horton D.L."/>
            <person name="Alikhan N.F."/>
            <person name="Baker D."/>
            <person name="Gharbi K."/>
            <person name="Hall N."/>
            <person name="Watson M."/>
            <person name="Adriaenssens E.M."/>
            <person name="Foster-Nyarko E."/>
            <person name="Jarju S."/>
            <person name="Secka A."/>
            <person name="Antonio M."/>
            <person name="Oren A."/>
            <person name="Chaudhuri R.R."/>
            <person name="La Ragione R."/>
            <person name="Hildebrand F."/>
            <person name="Pallen M.J."/>
        </authorList>
    </citation>
    <scope>NUCLEOTIDE SEQUENCE</scope>
    <source>
        <strain evidence="14">B1-20833</strain>
    </source>
</reference>
<dbReference type="AlphaFoldDB" id="A0A9D9HI41"/>
<dbReference type="InterPro" id="IPR010921">
    <property type="entry name" value="Trp_repressor/repl_initiator"/>
</dbReference>
<dbReference type="GO" id="GO:0005886">
    <property type="term" value="C:plasma membrane"/>
    <property type="evidence" value="ECO:0007669"/>
    <property type="project" value="TreeGrafter"/>
</dbReference>
<keyword evidence="5 8" id="KW-0067">ATP-binding</keyword>
<protein>
    <recommendedName>
        <fullName evidence="8 9">Chromosomal replication initiator protein DnaA</fullName>
    </recommendedName>
</protein>
<accession>A0A9D9HI41</accession>
<evidence type="ECO:0000313" key="15">
    <source>
        <dbReference type="Proteomes" id="UP000823661"/>
    </source>
</evidence>
<feature type="binding site" evidence="8">
    <location>
        <position position="178"/>
    </location>
    <ligand>
        <name>ATP</name>
        <dbReference type="ChEBI" id="CHEBI:30616"/>
    </ligand>
</feature>
<evidence type="ECO:0000256" key="3">
    <source>
        <dbReference type="ARBA" id="ARBA00022705"/>
    </source>
</evidence>
<feature type="region of interest" description="Domain IV, binds dsDNA" evidence="8">
    <location>
        <begin position="350"/>
        <end position="471"/>
    </location>
</feature>
<comment type="caution">
    <text evidence="8">Lacks conserved residue(s) required for the propagation of feature annotation.</text>
</comment>
<dbReference type="Gene3D" id="1.10.1750.10">
    <property type="match status" value="1"/>
</dbReference>
<comment type="subunit">
    <text evidence="8">Oligomerizes as a right-handed, spiral filament on DNA at oriC.</text>
</comment>
<feature type="binding site" evidence="8">
    <location>
        <position position="181"/>
    </location>
    <ligand>
        <name>ATP</name>
        <dbReference type="ChEBI" id="CHEBI:30616"/>
    </ligand>
</feature>
<dbReference type="PANTHER" id="PTHR30050">
    <property type="entry name" value="CHROMOSOMAL REPLICATION INITIATOR PROTEIN DNAA"/>
    <property type="match status" value="1"/>
</dbReference>
<dbReference type="Gene3D" id="1.10.8.60">
    <property type="match status" value="1"/>
</dbReference>
<dbReference type="NCBIfam" id="TIGR00362">
    <property type="entry name" value="DnaA"/>
    <property type="match status" value="1"/>
</dbReference>
<dbReference type="InterPro" id="IPR001957">
    <property type="entry name" value="Chromosome_initiator_DnaA"/>
</dbReference>
<comment type="function">
    <text evidence="8 10">Plays an essential role in the initiation and regulation of chromosomal replication. ATP-DnaA binds to the origin of replication (oriC) to initiate formation of the DNA replication initiation complex once per cell cycle. Binds the DnaA box (a 9 base pair repeat at the origin) and separates the double-stranded (ds)DNA. Forms a right-handed helical filament on oriC DNA; dsDNA binds to the exterior of the filament while single-stranded (ss)DNA is stabiized in the filament's interior. The ATP-DnaA-oriC complex binds and stabilizes one strand of the AT-rich DNA unwinding element (DUE), permitting loading of DNA polymerase. After initiation quickly degrades to an ADP-DnaA complex that is not apt for DNA replication. Binds acidic phospholipids.</text>
</comment>
<evidence type="ECO:0000256" key="10">
    <source>
        <dbReference type="RuleBase" id="RU000577"/>
    </source>
</evidence>
<comment type="subcellular location">
    <subcellularLocation>
        <location evidence="8">Cytoplasm</location>
    </subcellularLocation>
</comment>
<dbReference type="GO" id="GO:0006275">
    <property type="term" value="P:regulation of DNA replication"/>
    <property type="evidence" value="ECO:0007669"/>
    <property type="project" value="UniProtKB-UniRule"/>
</dbReference>
<dbReference type="PANTHER" id="PTHR30050:SF2">
    <property type="entry name" value="CHROMOSOMAL REPLICATION INITIATOR PROTEIN DNAA"/>
    <property type="match status" value="1"/>
</dbReference>
<dbReference type="SUPFAM" id="SSF48295">
    <property type="entry name" value="TrpR-like"/>
    <property type="match status" value="1"/>
</dbReference>
<evidence type="ECO:0000256" key="5">
    <source>
        <dbReference type="ARBA" id="ARBA00022840"/>
    </source>
</evidence>
<dbReference type="SUPFAM" id="SSF52540">
    <property type="entry name" value="P-loop containing nucleoside triphosphate hydrolases"/>
    <property type="match status" value="1"/>
</dbReference>
<dbReference type="PROSITE" id="PS01008">
    <property type="entry name" value="DNAA"/>
    <property type="match status" value="1"/>
</dbReference>
<proteinExistence type="inferred from homology"/>
<dbReference type="SMART" id="SM00382">
    <property type="entry name" value="AAA"/>
    <property type="match status" value="1"/>
</dbReference>
<keyword evidence="7 8" id="KW-0238">DNA-binding</keyword>
<gene>
    <name evidence="8 14" type="primary">dnaA</name>
    <name evidence="14" type="ORF">IAC06_01820</name>
</gene>
<dbReference type="InterPro" id="IPR013317">
    <property type="entry name" value="DnaA_dom"/>
</dbReference>
<comment type="domain">
    <text evidence="8">Domain I is involved in oligomerization and binding regulators, domain II is flexibile and of varying length in different bacteria, domain III forms the AAA+ region, while domain IV binds dsDNA.</text>
</comment>
<keyword evidence="6 8" id="KW-0446">Lipid-binding</keyword>
<dbReference type="Gene3D" id="3.40.50.300">
    <property type="entry name" value="P-loop containing nucleotide triphosphate hydrolases"/>
    <property type="match status" value="1"/>
</dbReference>
<dbReference type="Pfam" id="PF08299">
    <property type="entry name" value="Bac_DnaA_C"/>
    <property type="match status" value="1"/>
</dbReference>
<evidence type="ECO:0000256" key="11">
    <source>
        <dbReference type="RuleBase" id="RU004227"/>
    </source>
</evidence>
<evidence type="ECO:0000256" key="8">
    <source>
        <dbReference type="HAMAP-Rule" id="MF_00377"/>
    </source>
</evidence>
<dbReference type="GO" id="GO:0006270">
    <property type="term" value="P:DNA replication initiation"/>
    <property type="evidence" value="ECO:0007669"/>
    <property type="project" value="UniProtKB-UniRule"/>
</dbReference>
<evidence type="ECO:0000256" key="6">
    <source>
        <dbReference type="ARBA" id="ARBA00023121"/>
    </source>
</evidence>
<evidence type="ECO:0000259" key="13">
    <source>
        <dbReference type="SMART" id="SM00760"/>
    </source>
</evidence>
<evidence type="ECO:0000256" key="1">
    <source>
        <dbReference type="ARBA" id="ARBA00006583"/>
    </source>
</evidence>
<dbReference type="InterPro" id="IPR038454">
    <property type="entry name" value="DnaA_N_sf"/>
</dbReference>
<dbReference type="GO" id="GO:0008289">
    <property type="term" value="F:lipid binding"/>
    <property type="evidence" value="ECO:0007669"/>
    <property type="project" value="UniProtKB-KW"/>
</dbReference>
<keyword evidence="4 8" id="KW-0547">Nucleotide-binding</keyword>
<evidence type="ECO:0000256" key="2">
    <source>
        <dbReference type="ARBA" id="ARBA00022490"/>
    </source>
</evidence>
<dbReference type="HAMAP" id="MF_00377">
    <property type="entry name" value="DnaA_bact"/>
    <property type="match status" value="1"/>
</dbReference>
<evidence type="ECO:0000313" key="14">
    <source>
        <dbReference type="EMBL" id="MBO8451608.1"/>
    </source>
</evidence>
<feature type="region of interest" description="Domain III, AAA+ region" evidence="8">
    <location>
        <begin position="133"/>
        <end position="349"/>
    </location>
</feature>
<sequence>MVQDRHIAVWNGCLKVFEQILEPQQFNTWFKPIRPVSMNDATLTVEVPSEFFREYIEEYFLDVIKKVIKREIGSEARLNYMVRPVSVQPPMTYPAAHGQVPVNKTISVSTYSPAANPGPFVYPGTQRVQVNSQLNPVYCFANLIKGECNRMGITAGESISIAPGKTAFNPLFLFGGPGLGKTHIAQAIGIDIKEKFPELVVLYVAANKFKTQYMDAVVKNRLTDFLAFYMKMDVLIVDDIQELATPGTQNAFFHVFNHLHQNSKQLIFTSDRPPVDLHDFEERLLSRLKWGLSVELQAPDYSTRLAMLKARSFREGVKLSDDVLVFLATRIRSNFRELEGALISLIANATLAHREATVELAEKITEKIVGEQTEDMTVEKVKNVVCEYFNISQETLLSKSRKRQIVQARQIAMYMTRQHINCSLSTIGAELGGKDHATVLHACTTVSDLMSTDRTFKQYVTDIEKMLSSAR</sequence>
<dbReference type="EMBL" id="JADIMI010000015">
    <property type="protein sequence ID" value="MBO8451608.1"/>
    <property type="molecule type" value="Genomic_DNA"/>
</dbReference>
<reference evidence="14" key="1">
    <citation type="submission" date="2020-10" db="EMBL/GenBank/DDBJ databases">
        <authorList>
            <person name="Gilroy R."/>
        </authorList>
    </citation>
    <scope>NUCLEOTIDE SEQUENCE</scope>
    <source>
        <strain evidence="14">B1-20833</strain>
    </source>
</reference>
<dbReference type="InterPro" id="IPR020591">
    <property type="entry name" value="Chromosome_initiator_DnaA-like"/>
</dbReference>
<dbReference type="PRINTS" id="PR00051">
    <property type="entry name" value="DNAA"/>
</dbReference>
<dbReference type="Proteomes" id="UP000823661">
    <property type="component" value="Unassembled WGS sequence"/>
</dbReference>
<evidence type="ECO:0000256" key="7">
    <source>
        <dbReference type="ARBA" id="ARBA00023125"/>
    </source>
</evidence>
<feature type="domain" description="Chromosomal replication initiator DnaA C-terminal" evidence="13">
    <location>
        <begin position="377"/>
        <end position="446"/>
    </location>
</feature>
<organism evidence="14 15">
    <name type="scientific">Candidatus Cryptobacteroides intestinavium</name>
    <dbReference type="NCBI Taxonomy" id="2840766"/>
    <lineage>
        <taxon>Bacteria</taxon>
        <taxon>Pseudomonadati</taxon>
        <taxon>Bacteroidota</taxon>
        <taxon>Bacteroidia</taxon>
        <taxon>Bacteroidales</taxon>
        <taxon>Candidatus Cryptobacteroides</taxon>
    </lineage>
</organism>
<dbReference type="GO" id="GO:0003688">
    <property type="term" value="F:DNA replication origin binding"/>
    <property type="evidence" value="ECO:0007669"/>
    <property type="project" value="UniProtKB-UniRule"/>
</dbReference>
<evidence type="ECO:0000256" key="9">
    <source>
        <dbReference type="NCBIfam" id="TIGR00362"/>
    </source>
</evidence>
<dbReference type="Pfam" id="PF11638">
    <property type="entry name" value="DnaA_N"/>
    <property type="match status" value="1"/>
</dbReference>
<comment type="caution">
    <text evidence="14">The sequence shown here is derived from an EMBL/GenBank/DDBJ whole genome shotgun (WGS) entry which is preliminary data.</text>
</comment>
<dbReference type="InterPro" id="IPR024633">
    <property type="entry name" value="DnaA_N_dom"/>
</dbReference>
<dbReference type="Gene3D" id="3.30.300.180">
    <property type="match status" value="1"/>
</dbReference>
<comment type="similarity">
    <text evidence="1 8 11">Belongs to the DnaA family.</text>
</comment>
<dbReference type="Pfam" id="PF00308">
    <property type="entry name" value="Bac_DnaA"/>
    <property type="match status" value="1"/>
</dbReference>
<dbReference type="CDD" id="cd00009">
    <property type="entry name" value="AAA"/>
    <property type="match status" value="1"/>
</dbReference>
<evidence type="ECO:0000256" key="4">
    <source>
        <dbReference type="ARBA" id="ARBA00022741"/>
    </source>
</evidence>
<dbReference type="InterPro" id="IPR013159">
    <property type="entry name" value="DnaA_C"/>
</dbReference>
<dbReference type="GO" id="GO:0005737">
    <property type="term" value="C:cytoplasm"/>
    <property type="evidence" value="ECO:0007669"/>
    <property type="project" value="UniProtKB-SubCell"/>
</dbReference>
<dbReference type="GO" id="GO:0005524">
    <property type="term" value="F:ATP binding"/>
    <property type="evidence" value="ECO:0007669"/>
    <property type="project" value="UniProtKB-UniRule"/>
</dbReference>
<dbReference type="InterPro" id="IPR003593">
    <property type="entry name" value="AAA+_ATPase"/>
</dbReference>
<feature type="binding site" evidence="8">
    <location>
        <position position="180"/>
    </location>
    <ligand>
        <name>ATP</name>
        <dbReference type="ChEBI" id="CHEBI:30616"/>
    </ligand>
</feature>
<dbReference type="InterPro" id="IPR027417">
    <property type="entry name" value="P-loop_NTPase"/>
</dbReference>
<dbReference type="InterPro" id="IPR018312">
    <property type="entry name" value="Chromosome_initiator_DnaA_CS"/>
</dbReference>
<feature type="region of interest" description="Domain I, interacts with DnaA modulators" evidence="8">
    <location>
        <begin position="1"/>
        <end position="104"/>
    </location>
</feature>
<feature type="binding site" evidence="8">
    <location>
        <position position="182"/>
    </location>
    <ligand>
        <name>ATP</name>
        <dbReference type="ChEBI" id="CHEBI:30616"/>
    </ligand>
</feature>
<dbReference type="CDD" id="cd06571">
    <property type="entry name" value="Bac_DnaA_C"/>
    <property type="match status" value="1"/>
</dbReference>
<keyword evidence="2 8" id="KW-0963">Cytoplasm</keyword>
<keyword evidence="3 8" id="KW-0235">DNA replication</keyword>
<evidence type="ECO:0000259" key="12">
    <source>
        <dbReference type="SMART" id="SM00382"/>
    </source>
</evidence>
<feature type="domain" description="AAA+ ATPase" evidence="12">
    <location>
        <begin position="167"/>
        <end position="296"/>
    </location>
</feature>
<name>A0A9D9HI41_9BACT</name>
<dbReference type="SMART" id="SM00760">
    <property type="entry name" value="Bac_DnaA_C"/>
    <property type="match status" value="1"/>
</dbReference>